<dbReference type="SUPFAM" id="SSF54984">
    <property type="entry name" value="eEF-1beta-like"/>
    <property type="match status" value="1"/>
</dbReference>
<evidence type="ECO:0000313" key="8">
    <source>
        <dbReference type="Proteomes" id="UP000235145"/>
    </source>
</evidence>
<evidence type="ECO:0000256" key="1">
    <source>
        <dbReference type="ARBA" id="ARBA00007411"/>
    </source>
</evidence>
<name>A0A9R1VIA5_LACSA</name>
<dbReference type="AlphaFoldDB" id="A0A9R1VIA5"/>
<dbReference type="PANTHER" id="PTHR11595">
    <property type="entry name" value="EF-HAND AND COILED-COIL DOMAIN-CONTAINING FAMILY MEMBER"/>
    <property type="match status" value="1"/>
</dbReference>
<dbReference type="Gramene" id="rna-gnl|WGS:NBSK|LSAT_5X5360_mrna">
    <property type="protein sequence ID" value="cds-PLY67871.1"/>
    <property type="gene ID" value="gene-LSAT_5X5360"/>
</dbReference>
<dbReference type="PANTHER" id="PTHR11595:SF77">
    <property type="entry name" value="TRANSLATION ELONGATION FACTOR EF1B_RIBOSOMAL PROTEIN S6 FAMILY PROTEIN-RELATED"/>
    <property type="match status" value="1"/>
</dbReference>
<organism evidence="7 8">
    <name type="scientific">Lactuca sativa</name>
    <name type="common">Garden lettuce</name>
    <dbReference type="NCBI Taxonomy" id="4236"/>
    <lineage>
        <taxon>Eukaryota</taxon>
        <taxon>Viridiplantae</taxon>
        <taxon>Streptophyta</taxon>
        <taxon>Embryophyta</taxon>
        <taxon>Tracheophyta</taxon>
        <taxon>Spermatophyta</taxon>
        <taxon>Magnoliopsida</taxon>
        <taxon>eudicotyledons</taxon>
        <taxon>Gunneridae</taxon>
        <taxon>Pentapetalae</taxon>
        <taxon>asterids</taxon>
        <taxon>campanulids</taxon>
        <taxon>Asterales</taxon>
        <taxon>Asteraceae</taxon>
        <taxon>Cichorioideae</taxon>
        <taxon>Cichorieae</taxon>
        <taxon>Lactucinae</taxon>
        <taxon>Lactuca</taxon>
    </lineage>
</organism>
<dbReference type="GO" id="GO:0005853">
    <property type="term" value="C:eukaryotic translation elongation factor 1 complex"/>
    <property type="evidence" value="ECO:0007669"/>
    <property type="project" value="InterPro"/>
</dbReference>
<evidence type="ECO:0000256" key="5">
    <source>
        <dbReference type="RuleBase" id="RU003791"/>
    </source>
</evidence>
<keyword evidence="8" id="KW-1185">Reference proteome</keyword>
<dbReference type="FunFam" id="3.30.70.60:FF:000001">
    <property type="entry name" value="Elongation factor 1-beta 1 like"/>
    <property type="match status" value="1"/>
</dbReference>
<dbReference type="GO" id="GO:0006414">
    <property type="term" value="P:translational elongation"/>
    <property type="evidence" value="ECO:0000318"/>
    <property type="project" value="GO_Central"/>
</dbReference>
<dbReference type="Proteomes" id="UP000235145">
    <property type="component" value="Unassembled WGS sequence"/>
</dbReference>
<dbReference type="GO" id="GO:0003746">
    <property type="term" value="F:translation elongation factor activity"/>
    <property type="evidence" value="ECO:0007669"/>
    <property type="project" value="UniProtKB-KW"/>
</dbReference>
<dbReference type="SMART" id="SM00888">
    <property type="entry name" value="EF1_GNE"/>
    <property type="match status" value="1"/>
</dbReference>
<dbReference type="Pfam" id="PF00736">
    <property type="entry name" value="EF1_GNE"/>
    <property type="match status" value="1"/>
</dbReference>
<proteinExistence type="inferred from homology"/>
<keyword evidence="3 5" id="KW-0251">Elongation factor</keyword>
<dbReference type="InterPro" id="IPR001326">
    <property type="entry name" value="Transl_elong_EF1B_B/D_CS"/>
</dbReference>
<dbReference type="InterPro" id="IPR014038">
    <property type="entry name" value="EF1B_bsu/dsu_GNE"/>
</dbReference>
<dbReference type="GO" id="GO:0005829">
    <property type="term" value="C:cytosol"/>
    <property type="evidence" value="ECO:0000318"/>
    <property type="project" value="GO_Central"/>
</dbReference>
<feature type="domain" description="Translation elongation factor EF1B beta/delta subunit guanine nucleotide exchange" evidence="6">
    <location>
        <begin position="38"/>
        <end position="110"/>
    </location>
</feature>
<dbReference type="EMBL" id="NBSK02000005">
    <property type="protein sequence ID" value="KAJ0206548.1"/>
    <property type="molecule type" value="Genomic_DNA"/>
</dbReference>
<evidence type="ECO:0000256" key="3">
    <source>
        <dbReference type="ARBA" id="ARBA00022768"/>
    </source>
</evidence>
<comment type="similarity">
    <text evidence="1 5">Belongs to the EF-1-beta/EF-1-delta family.</text>
</comment>
<dbReference type="InterPro" id="IPR014717">
    <property type="entry name" value="Transl_elong_EF1B/ribsomal_bS6"/>
</dbReference>
<evidence type="ECO:0000256" key="4">
    <source>
        <dbReference type="ARBA" id="ARBA00022917"/>
    </source>
</evidence>
<dbReference type="GO" id="GO:0005085">
    <property type="term" value="F:guanyl-nucleotide exchange factor activity"/>
    <property type="evidence" value="ECO:0000318"/>
    <property type="project" value="GO_Central"/>
</dbReference>
<evidence type="ECO:0000256" key="2">
    <source>
        <dbReference type="ARBA" id="ARBA00011606"/>
    </source>
</evidence>
<keyword evidence="4 5" id="KW-0648">Protein biosynthesis</keyword>
<gene>
    <name evidence="7" type="ORF">LSAT_V11C500230900</name>
</gene>
<protein>
    <recommendedName>
        <fullName evidence="6">Translation elongation factor EF1B beta/delta subunit guanine nucleotide exchange domain-containing protein</fullName>
    </recommendedName>
</protein>
<comment type="subunit">
    <text evidence="2">EF-1 is composed of 4 subunits: alpha, beta (1B-alpha=beta'), delta (1B-beta), and gamma (1B-gamma).</text>
</comment>
<reference evidence="7 8" key="1">
    <citation type="journal article" date="2017" name="Nat. Commun.">
        <title>Genome assembly with in vitro proximity ligation data and whole-genome triplication in lettuce.</title>
        <authorList>
            <person name="Reyes-Chin-Wo S."/>
            <person name="Wang Z."/>
            <person name="Yang X."/>
            <person name="Kozik A."/>
            <person name="Arikit S."/>
            <person name="Song C."/>
            <person name="Xia L."/>
            <person name="Froenicke L."/>
            <person name="Lavelle D.O."/>
            <person name="Truco M.J."/>
            <person name="Xia R."/>
            <person name="Zhu S."/>
            <person name="Xu C."/>
            <person name="Xu H."/>
            <person name="Xu X."/>
            <person name="Cox K."/>
            <person name="Korf I."/>
            <person name="Meyers B.C."/>
            <person name="Michelmore R.W."/>
        </authorList>
    </citation>
    <scope>NUCLEOTIDE SEQUENCE [LARGE SCALE GENOMIC DNA]</scope>
    <source>
        <strain evidence="8">cv. Salinas</strain>
        <tissue evidence="7">Seedlings</tissue>
    </source>
</reference>
<evidence type="ECO:0000313" key="7">
    <source>
        <dbReference type="EMBL" id="KAJ0206548.1"/>
    </source>
</evidence>
<dbReference type="PROSITE" id="PS00825">
    <property type="entry name" value="EF1BD_2"/>
    <property type="match status" value="1"/>
</dbReference>
<dbReference type="Gene3D" id="3.30.70.60">
    <property type="match status" value="1"/>
</dbReference>
<evidence type="ECO:0000259" key="6">
    <source>
        <dbReference type="SMART" id="SM00888"/>
    </source>
</evidence>
<dbReference type="InterPro" id="IPR036219">
    <property type="entry name" value="eEF-1beta-like_sf"/>
</dbReference>
<sequence>MWMFQETEAKTEDDDHLDLFADETEEEKKATKARDQAKALKKKERGVELEGLHWGESKHVLIGYGIKKMTIMLTIADYLVSVDDMIEDRLTAKSINEYVQSCDIVAFNKI</sequence>
<comment type="caution">
    <text evidence="7">The sequence shown here is derived from an EMBL/GenBank/DDBJ whole genome shotgun (WGS) entry which is preliminary data.</text>
</comment>
<accession>A0A9R1VIA5</accession>
<dbReference type="InterPro" id="IPR049720">
    <property type="entry name" value="EF1B_bsu/dsu"/>
</dbReference>